<gene>
    <name evidence="1" type="ORF">B9Q09_05710</name>
</gene>
<evidence type="ECO:0000313" key="2">
    <source>
        <dbReference type="Proteomes" id="UP000240681"/>
    </source>
</evidence>
<dbReference type="EMBL" id="NEXK01000105">
    <property type="protein sequence ID" value="PSN93508.1"/>
    <property type="molecule type" value="Genomic_DNA"/>
</dbReference>
<sequence length="70" mass="7828">MSEMGHQEGDFTHTLDLLGLTPMEAAVYLSILRRGTAKSSDIISELKNPSTPALQHYTLTHKEGLRQGFW</sequence>
<proteinExistence type="predicted"/>
<dbReference type="InterPro" id="IPR036388">
    <property type="entry name" value="WH-like_DNA-bd_sf"/>
</dbReference>
<name>A0A2R6B4U5_9ARCH</name>
<accession>A0A2R6B4U5</accession>
<evidence type="ECO:0000313" key="1">
    <source>
        <dbReference type="EMBL" id="PSN93508.1"/>
    </source>
</evidence>
<dbReference type="Proteomes" id="UP000240681">
    <property type="component" value="Unassembled WGS sequence"/>
</dbReference>
<dbReference type="Gene3D" id="1.10.10.10">
    <property type="entry name" value="Winged helix-like DNA-binding domain superfamily/Winged helix DNA-binding domain"/>
    <property type="match status" value="1"/>
</dbReference>
<comment type="caution">
    <text evidence="1">The sequence shown here is derived from an EMBL/GenBank/DDBJ whole genome shotgun (WGS) entry which is preliminary data.</text>
</comment>
<dbReference type="AlphaFoldDB" id="A0A2R6B4U5"/>
<protein>
    <submittedName>
        <fullName evidence="1">Uncharacterized protein</fullName>
    </submittedName>
</protein>
<reference evidence="1 2" key="1">
    <citation type="submission" date="2017-04" db="EMBL/GenBank/DDBJ databases">
        <title>Novel microbial lineages endemic to geothermal iron-oxide mats fill important gaps in the evolutionary history of Archaea.</title>
        <authorList>
            <person name="Jay Z.J."/>
            <person name="Beam J.P."/>
            <person name="Dlakic M."/>
            <person name="Rusch D.B."/>
            <person name="Kozubal M.A."/>
            <person name="Inskeep W.P."/>
        </authorList>
    </citation>
    <scope>NUCLEOTIDE SEQUENCE [LARGE SCALE GENOMIC DNA]</scope>
    <source>
        <strain evidence="1">ECH_B_SAG-C16</strain>
    </source>
</reference>
<organism evidence="1 2">
    <name type="scientific">Candidatus Marsarchaeota G2 archaeon ECH_B_SAG-C16</name>
    <dbReference type="NCBI Taxonomy" id="1978163"/>
    <lineage>
        <taxon>Archaea</taxon>
        <taxon>Candidatus Marsarchaeota</taxon>
        <taxon>Candidatus Marsarchaeota group 2</taxon>
    </lineage>
</organism>